<feature type="compositionally biased region" description="Low complexity" evidence="12">
    <location>
        <begin position="324"/>
        <end position="333"/>
    </location>
</feature>
<dbReference type="OrthoDB" id="6110648at2759"/>
<keyword evidence="8" id="KW-0238">DNA-binding</keyword>
<comment type="similarity">
    <text evidence="2">Belongs to the krueppel C2H2-type zinc-finger protein family.</text>
</comment>
<dbReference type="Pfam" id="PF00096">
    <property type="entry name" value="zf-C2H2"/>
    <property type="match status" value="2"/>
</dbReference>
<evidence type="ECO:0000313" key="14">
    <source>
        <dbReference type="EMBL" id="PVD18789.1"/>
    </source>
</evidence>
<dbReference type="PANTHER" id="PTHR24404">
    <property type="entry name" value="ZINC FINGER PROTEIN"/>
    <property type="match status" value="1"/>
</dbReference>
<dbReference type="PROSITE" id="PS50157">
    <property type="entry name" value="ZINC_FINGER_C2H2_2"/>
    <property type="match status" value="3"/>
</dbReference>
<keyword evidence="3" id="KW-0479">Metal-binding</keyword>
<feature type="domain" description="C2H2-type" evidence="13">
    <location>
        <begin position="149"/>
        <end position="177"/>
    </location>
</feature>
<accession>A0A2T7NC96</accession>
<dbReference type="Proteomes" id="UP000245119">
    <property type="component" value="Linkage Group LG14"/>
</dbReference>
<dbReference type="PROSITE" id="PS00028">
    <property type="entry name" value="ZINC_FINGER_C2H2_1"/>
    <property type="match status" value="1"/>
</dbReference>
<evidence type="ECO:0000256" key="1">
    <source>
        <dbReference type="ARBA" id="ARBA00004123"/>
    </source>
</evidence>
<evidence type="ECO:0000256" key="6">
    <source>
        <dbReference type="ARBA" id="ARBA00022833"/>
    </source>
</evidence>
<dbReference type="Pfam" id="PF13909">
    <property type="entry name" value="zf-H2C2_5"/>
    <property type="match status" value="1"/>
</dbReference>
<proteinExistence type="inferred from homology"/>
<keyword evidence="10" id="KW-0539">Nucleus</keyword>
<dbReference type="GO" id="GO:0005634">
    <property type="term" value="C:nucleus"/>
    <property type="evidence" value="ECO:0007669"/>
    <property type="project" value="UniProtKB-SubCell"/>
</dbReference>
<dbReference type="GO" id="GO:0006357">
    <property type="term" value="P:regulation of transcription by RNA polymerase II"/>
    <property type="evidence" value="ECO:0007669"/>
    <property type="project" value="TreeGrafter"/>
</dbReference>
<feature type="region of interest" description="Disordered" evidence="12">
    <location>
        <begin position="72"/>
        <end position="130"/>
    </location>
</feature>
<dbReference type="InterPro" id="IPR036236">
    <property type="entry name" value="Znf_C2H2_sf"/>
</dbReference>
<gene>
    <name evidence="14" type="ORF">C0Q70_21341</name>
</gene>
<evidence type="ECO:0000256" key="9">
    <source>
        <dbReference type="ARBA" id="ARBA00023163"/>
    </source>
</evidence>
<evidence type="ECO:0000256" key="3">
    <source>
        <dbReference type="ARBA" id="ARBA00022723"/>
    </source>
</evidence>
<keyword evidence="9" id="KW-0804">Transcription</keyword>
<evidence type="ECO:0000256" key="12">
    <source>
        <dbReference type="SAM" id="MobiDB-lite"/>
    </source>
</evidence>
<keyword evidence="15" id="KW-1185">Reference proteome</keyword>
<evidence type="ECO:0000256" key="10">
    <source>
        <dbReference type="ARBA" id="ARBA00023242"/>
    </source>
</evidence>
<feature type="domain" description="C2H2-type" evidence="13">
    <location>
        <begin position="232"/>
        <end position="254"/>
    </location>
</feature>
<reference evidence="14 15" key="1">
    <citation type="submission" date="2018-04" db="EMBL/GenBank/DDBJ databases">
        <title>The genome of golden apple snail Pomacea canaliculata provides insight into stress tolerance and invasive adaptation.</title>
        <authorList>
            <person name="Liu C."/>
            <person name="Liu B."/>
            <person name="Ren Y."/>
            <person name="Zhang Y."/>
            <person name="Wang H."/>
            <person name="Li S."/>
            <person name="Jiang F."/>
            <person name="Yin L."/>
            <person name="Zhang G."/>
            <person name="Qian W."/>
            <person name="Fan W."/>
        </authorList>
    </citation>
    <scope>NUCLEOTIDE SEQUENCE [LARGE SCALE GENOMIC DNA]</scope>
    <source>
        <strain evidence="14">SZHN2017</strain>
        <tissue evidence="14">Muscle</tissue>
    </source>
</reference>
<evidence type="ECO:0000256" key="5">
    <source>
        <dbReference type="ARBA" id="ARBA00022771"/>
    </source>
</evidence>
<keyword evidence="6" id="KW-0862">Zinc</keyword>
<feature type="compositionally biased region" description="Basic and acidic residues" evidence="12">
    <location>
        <begin position="271"/>
        <end position="290"/>
    </location>
</feature>
<dbReference type="InterPro" id="IPR050589">
    <property type="entry name" value="Ikaros_C2H2-ZF"/>
</dbReference>
<dbReference type="InterPro" id="IPR013087">
    <property type="entry name" value="Znf_C2H2_type"/>
</dbReference>
<evidence type="ECO:0000256" key="2">
    <source>
        <dbReference type="ARBA" id="ARBA00006991"/>
    </source>
</evidence>
<dbReference type="AlphaFoldDB" id="A0A2T7NC96"/>
<dbReference type="Gene3D" id="3.30.160.60">
    <property type="entry name" value="Classic Zinc Finger"/>
    <property type="match status" value="3"/>
</dbReference>
<evidence type="ECO:0000259" key="13">
    <source>
        <dbReference type="PROSITE" id="PS50157"/>
    </source>
</evidence>
<feature type="domain" description="C2H2-type" evidence="13">
    <location>
        <begin position="204"/>
        <end position="231"/>
    </location>
</feature>
<dbReference type="GO" id="GO:0008270">
    <property type="term" value="F:zinc ion binding"/>
    <property type="evidence" value="ECO:0007669"/>
    <property type="project" value="UniProtKB-KW"/>
</dbReference>
<dbReference type="SUPFAM" id="SSF57667">
    <property type="entry name" value="beta-beta-alpha zinc fingers"/>
    <property type="match status" value="2"/>
</dbReference>
<dbReference type="SMART" id="SM00355">
    <property type="entry name" value="ZnF_C2H2"/>
    <property type="match status" value="4"/>
</dbReference>
<feature type="region of interest" description="Disordered" evidence="12">
    <location>
        <begin position="248"/>
        <end position="340"/>
    </location>
</feature>
<evidence type="ECO:0000256" key="8">
    <source>
        <dbReference type="ARBA" id="ARBA00023125"/>
    </source>
</evidence>
<comment type="subcellular location">
    <subcellularLocation>
        <location evidence="1">Nucleus</location>
    </subcellularLocation>
</comment>
<keyword evidence="4" id="KW-0677">Repeat</keyword>
<dbReference type="PANTHER" id="PTHR24404:SF114">
    <property type="entry name" value="KLUMPFUSS, ISOFORM B-RELATED"/>
    <property type="match status" value="1"/>
</dbReference>
<evidence type="ECO:0000256" key="11">
    <source>
        <dbReference type="PROSITE-ProRule" id="PRU00042"/>
    </source>
</evidence>
<name>A0A2T7NC96_POMCA</name>
<evidence type="ECO:0000313" key="15">
    <source>
        <dbReference type="Proteomes" id="UP000245119"/>
    </source>
</evidence>
<feature type="compositionally biased region" description="Basic and acidic residues" evidence="12">
    <location>
        <begin position="308"/>
        <end position="319"/>
    </location>
</feature>
<evidence type="ECO:0000256" key="7">
    <source>
        <dbReference type="ARBA" id="ARBA00023015"/>
    </source>
</evidence>
<organism evidence="14 15">
    <name type="scientific">Pomacea canaliculata</name>
    <name type="common">Golden apple snail</name>
    <dbReference type="NCBI Taxonomy" id="400727"/>
    <lineage>
        <taxon>Eukaryota</taxon>
        <taxon>Metazoa</taxon>
        <taxon>Spiralia</taxon>
        <taxon>Lophotrochozoa</taxon>
        <taxon>Mollusca</taxon>
        <taxon>Gastropoda</taxon>
        <taxon>Caenogastropoda</taxon>
        <taxon>Architaenioglossa</taxon>
        <taxon>Ampullarioidea</taxon>
        <taxon>Ampullariidae</taxon>
        <taxon>Pomacea</taxon>
    </lineage>
</organism>
<dbReference type="GO" id="GO:0003700">
    <property type="term" value="F:DNA-binding transcription factor activity"/>
    <property type="evidence" value="ECO:0007669"/>
    <property type="project" value="TreeGrafter"/>
</dbReference>
<keyword evidence="5 11" id="KW-0863">Zinc-finger</keyword>
<sequence>MFSLPSLPCPRLVREETDSVVHSAHHPTGFASGQPSHVTPVGCKEDPLPHNIETNSTNLSFELPKAASTLKPLQTSSCTGPLKRPFPKSGDNAPTKDSDRFHGKLKSKRRSEAGDIPRNRKPGKSFRSGSLTRSTFNVSFRCSDLRKSFKCTQCRYLTDRKNNLKRHVITMHQASTRLLECCGALFSSKAALRDHVTLFHRGGYRCQVCGRNFCRKALLRRHLTVHSGQKDYACAICGYATSHKSNLERHQRVHGRRTVPGVRGQVSLSRLADKGKLNNSRHAEDKEPTRKSLGAKHSSSSKVGVSLDCEHEAESKVTPETELSPGSSENSSSPFPPPVQ</sequence>
<dbReference type="EMBL" id="PZQS01000014">
    <property type="protein sequence ID" value="PVD18789.1"/>
    <property type="molecule type" value="Genomic_DNA"/>
</dbReference>
<comment type="caution">
    <text evidence="14">The sequence shown here is derived from an EMBL/GenBank/DDBJ whole genome shotgun (WGS) entry which is preliminary data.</text>
</comment>
<evidence type="ECO:0000256" key="4">
    <source>
        <dbReference type="ARBA" id="ARBA00022737"/>
    </source>
</evidence>
<dbReference type="GO" id="GO:0000978">
    <property type="term" value="F:RNA polymerase II cis-regulatory region sequence-specific DNA binding"/>
    <property type="evidence" value="ECO:0007669"/>
    <property type="project" value="TreeGrafter"/>
</dbReference>
<dbReference type="FunFam" id="3.30.160.60:FF:001480">
    <property type="entry name" value="Si:cabz01071911.3"/>
    <property type="match status" value="1"/>
</dbReference>
<protein>
    <recommendedName>
        <fullName evidence="13">C2H2-type domain-containing protein</fullName>
    </recommendedName>
</protein>
<keyword evidence="7" id="KW-0805">Transcription regulation</keyword>